<gene>
    <name evidence="1" type="ORF">DW641_11520</name>
</gene>
<dbReference type="EMBL" id="QRHW01000021">
    <property type="protein sequence ID" value="RHG06176.1"/>
    <property type="molecule type" value="Genomic_DNA"/>
</dbReference>
<dbReference type="AlphaFoldDB" id="A0A414S075"/>
<organism evidence="1 2">
    <name type="scientific">Dorea longicatena</name>
    <dbReference type="NCBI Taxonomy" id="88431"/>
    <lineage>
        <taxon>Bacteria</taxon>
        <taxon>Bacillati</taxon>
        <taxon>Bacillota</taxon>
        <taxon>Clostridia</taxon>
        <taxon>Lachnospirales</taxon>
        <taxon>Lachnospiraceae</taxon>
        <taxon>Dorea</taxon>
    </lineage>
</organism>
<name>A0A414S075_9FIRM</name>
<comment type="caution">
    <text evidence="1">The sequence shown here is derived from an EMBL/GenBank/DDBJ whole genome shotgun (WGS) entry which is preliminary data.</text>
</comment>
<sequence length="80" mass="9235">MIFVSIIFLFIFRFVPFLPYKCKRFFTVLPHNTADRHCKQAPTAKEIPVYFANIPTISFTIITALSIPSTVMCSYTPWNA</sequence>
<evidence type="ECO:0000313" key="1">
    <source>
        <dbReference type="EMBL" id="RHG06176.1"/>
    </source>
</evidence>
<evidence type="ECO:0000313" key="2">
    <source>
        <dbReference type="Proteomes" id="UP000284112"/>
    </source>
</evidence>
<accession>A0A414S075</accession>
<reference evidence="1 2" key="1">
    <citation type="submission" date="2018-08" db="EMBL/GenBank/DDBJ databases">
        <title>A genome reference for cultivated species of the human gut microbiota.</title>
        <authorList>
            <person name="Zou Y."/>
            <person name="Xue W."/>
            <person name="Luo G."/>
        </authorList>
    </citation>
    <scope>NUCLEOTIDE SEQUENCE [LARGE SCALE GENOMIC DNA]</scope>
    <source>
        <strain evidence="1 2">AM23-13</strain>
    </source>
</reference>
<proteinExistence type="predicted"/>
<protein>
    <submittedName>
        <fullName evidence="1">DUF2463 domain-containing protein</fullName>
    </submittedName>
</protein>
<dbReference type="Proteomes" id="UP000284112">
    <property type="component" value="Unassembled WGS sequence"/>
</dbReference>